<organism evidence="1 2">
    <name type="scientific">Nitrospirillum iridis</name>
    <dbReference type="NCBI Taxonomy" id="765888"/>
    <lineage>
        <taxon>Bacteria</taxon>
        <taxon>Pseudomonadati</taxon>
        <taxon>Pseudomonadota</taxon>
        <taxon>Alphaproteobacteria</taxon>
        <taxon>Rhodospirillales</taxon>
        <taxon>Azospirillaceae</taxon>
        <taxon>Nitrospirillum</taxon>
    </lineage>
</organism>
<evidence type="ECO:0000313" key="2">
    <source>
        <dbReference type="Proteomes" id="UP000539175"/>
    </source>
</evidence>
<dbReference type="Proteomes" id="UP000539175">
    <property type="component" value="Unassembled WGS sequence"/>
</dbReference>
<keyword evidence="2" id="KW-1185">Reference proteome</keyword>
<gene>
    <name evidence="1" type="ORF">FHS74_001997</name>
</gene>
<sequence>MRAIDMADSYRAGRYVNVWTLVGGWPRCHGGPMDVTTVDQPVIARQLAINAAVRALAAAADAYEAAAHLTARPCPPVTLGAGPDGAAVPNPAFQAWTDALALVSGAGRDLLCLVATRGADYPRGDDGQPIAAYVMDLPPPPTLTPGAETADWDGTAWTVRPVTADEAVAWRALMAVRYPRRMSASDLVVRLLTGAEWLAIVADAHPSEGGASLAALLLGAGTQYVDLDAERTAAQLRAWVDRGLITPDRMAWILTGQPPAE</sequence>
<comment type="caution">
    <text evidence="1">The sequence shown here is derived from an EMBL/GenBank/DDBJ whole genome shotgun (WGS) entry which is preliminary data.</text>
</comment>
<name>A0A7X0EDX6_9PROT</name>
<protein>
    <submittedName>
        <fullName evidence="1">Uncharacterized protein</fullName>
    </submittedName>
</protein>
<proteinExistence type="predicted"/>
<evidence type="ECO:0000313" key="1">
    <source>
        <dbReference type="EMBL" id="MBB6251446.1"/>
    </source>
</evidence>
<reference evidence="1 2" key="1">
    <citation type="submission" date="2020-08" db="EMBL/GenBank/DDBJ databases">
        <title>Genomic Encyclopedia of Type Strains, Phase IV (KMG-IV): sequencing the most valuable type-strain genomes for metagenomic binning, comparative biology and taxonomic classification.</title>
        <authorList>
            <person name="Goeker M."/>
        </authorList>
    </citation>
    <scope>NUCLEOTIDE SEQUENCE [LARGE SCALE GENOMIC DNA]</scope>
    <source>
        <strain evidence="1 2">DSM 22198</strain>
    </source>
</reference>
<dbReference type="AlphaFoldDB" id="A0A7X0EDX6"/>
<accession>A0A7X0EDX6</accession>
<dbReference type="EMBL" id="JACIIZ010000005">
    <property type="protein sequence ID" value="MBB6251446.1"/>
    <property type="molecule type" value="Genomic_DNA"/>
</dbReference>